<reference evidence="2 3" key="1">
    <citation type="submission" date="2021-01" db="EMBL/GenBank/DDBJ databases">
        <title>Whole genome shotgun sequence of Catellatospora coxensis NBRC 107359.</title>
        <authorList>
            <person name="Komaki H."/>
            <person name="Tamura T."/>
        </authorList>
    </citation>
    <scope>NUCLEOTIDE SEQUENCE [LARGE SCALE GENOMIC DNA]</scope>
    <source>
        <strain evidence="2 3">NBRC 107359</strain>
    </source>
</reference>
<feature type="region of interest" description="Disordered" evidence="1">
    <location>
        <begin position="31"/>
        <end position="56"/>
    </location>
</feature>
<evidence type="ECO:0000256" key="1">
    <source>
        <dbReference type="SAM" id="MobiDB-lite"/>
    </source>
</evidence>
<proteinExistence type="predicted"/>
<evidence type="ECO:0000313" key="3">
    <source>
        <dbReference type="Proteomes" id="UP000630887"/>
    </source>
</evidence>
<keyword evidence="3" id="KW-1185">Reference proteome</keyword>
<evidence type="ECO:0000313" key="2">
    <source>
        <dbReference type="EMBL" id="GIG03379.1"/>
    </source>
</evidence>
<accession>A0A8J3P4H7</accession>
<protein>
    <submittedName>
        <fullName evidence="2">Uncharacterized protein</fullName>
    </submittedName>
</protein>
<dbReference type="EMBL" id="BONI01000001">
    <property type="protein sequence ID" value="GIG03379.1"/>
    <property type="molecule type" value="Genomic_DNA"/>
</dbReference>
<dbReference type="Proteomes" id="UP000630887">
    <property type="component" value="Unassembled WGS sequence"/>
</dbReference>
<comment type="caution">
    <text evidence="2">The sequence shown here is derived from an EMBL/GenBank/DDBJ whole genome shotgun (WGS) entry which is preliminary data.</text>
</comment>
<organism evidence="2 3">
    <name type="scientific">Catellatospora coxensis</name>
    <dbReference type="NCBI Taxonomy" id="310354"/>
    <lineage>
        <taxon>Bacteria</taxon>
        <taxon>Bacillati</taxon>
        <taxon>Actinomycetota</taxon>
        <taxon>Actinomycetes</taxon>
        <taxon>Micromonosporales</taxon>
        <taxon>Micromonosporaceae</taxon>
        <taxon>Catellatospora</taxon>
    </lineage>
</organism>
<dbReference type="AlphaFoldDB" id="A0A8J3P4H7"/>
<gene>
    <name evidence="2" type="ORF">Cco03nite_00790</name>
</gene>
<sequence length="56" mass="6353">MVGYLRFFRNAIPKGVWAVWEPAVPPHLHPDDPGLYQQVKGPHGRLHADPTRASLR</sequence>
<name>A0A8J3P4H7_9ACTN</name>